<dbReference type="PANTHER" id="PTHR43685:SF2">
    <property type="entry name" value="GLYCOSYLTRANSFERASE 2-LIKE DOMAIN-CONTAINING PROTEIN"/>
    <property type="match status" value="1"/>
</dbReference>
<dbReference type="GO" id="GO:0016740">
    <property type="term" value="F:transferase activity"/>
    <property type="evidence" value="ECO:0007669"/>
    <property type="project" value="UniProtKB-KW"/>
</dbReference>
<organism evidence="2 3">
    <name type="scientific">Bacillus manliponensis</name>
    <dbReference type="NCBI Taxonomy" id="574376"/>
    <lineage>
        <taxon>Bacteria</taxon>
        <taxon>Bacillati</taxon>
        <taxon>Bacillota</taxon>
        <taxon>Bacilli</taxon>
        <taxon>Bacillales</taxon>
        <taxon>Bacillaceae</taxon>
        <taxon>Bacillus</taxon>
        <taxon>Bacillus cereus group</taxon>
    </lineage>
</organism>
<dbReference type="InterPro" id="IPR029044">
    <property type="entry name" value="Nucleotide-diphossugar_trans"/>
</dbReference>
<dbReference type="InterPro" id="IPR050834">
    <property type="entry name" value="Glycosyltransf_2"/>
</dbReference>
<dbReference type="STRING" id="574376.BAMA_01895"/>
<dbReference type="SUPFAM" id="SSF53448">
    <property type="entry name" value="Nucleotide-diphospho-sugar transferases"/>
    <property type="match status" value="1"/>
</dbReference>
<dbReference type="AlphaFoldDB" id="A0A073K530"/>
<reference evidence="2 3" key="1">
    <citation type="submission" date="2014-06" db="EMBL/GenBank/DDBJ databases">
        <title>Draft genome sequence of Bacillus manliponensis JCM 15802 (MCCC 1A00708).</title>
        <authorList>
            <person name="Lai Q."/>
            <person name="Liu Y."/>
            <person name="Shao Z."/>
        </authorList>
    </citation>
    <scope>NUCLEOTIDE SEQUENCE [LARGE SCALE GENOMIC DNA]</scope>
    <source>
        <strain evidence="2 3">JCM 15802</strain>
    </source>
</reference>
<dbReference type="OrthoDB" id="153025at2"/>
<name>A0A073K530_9BACI</name>
<dbReference type="CDD" id="cd00761">
    <property type="entry name" value="Glyco_tranf_GTA_type"/>
    <property type="match status" value="1"/>
</dbReference>
<dbReference type="InterPro" id="IPR001173">
    <property type="entry name" value="Glyco_trans_2-like"/>
</dbReference>
<comment type="caution">
    <text evidence="2">The sequence shown here is derived from an EMBL/GenBank/DDBJ whole genome shotgun (WGS) entry which is preliminary data.</text>
</comment>
<dbReference type="PANTHER" id="PTHR43685">
    <property type="entry name" value="GLYCOSYLTRANSFERASE"/>
    <property type="match status" value="1"/>
</dbReference>
<gene>
    <name evidence="2" type="ORF">BAMA_01895</name>
</gene>
<protein>
    <submittedName>
        <fullName evidence="2">Glycosyl transferase family 2</fullName>
    </submittedName>
</protein>
<evidence type="ECO:0000313" key="2">
    <source>
        <dbReference type="EMBL" id="KEK21547.1"/>
    </source>
</evidence>
<keyword evidence="2" id="KW-0808">Transferase</keyword>
<proteinExistence type="predicted"/>
<feature type="domain" description="Glycosyltransferase 2-like" evidence="1">
    <location>
        <begin position="4"/>
        <end position="134"/>
    </location>
</feature>
<dbReference type="Gene3D" id="3.90.550.10">
    <property type="entry name" value="Spore Coat Polysaccharide Biosynthesis Protein SpsA, Chain A"/>
    <property type="match status" value="1"/>
</dbReference>
<dbReference type="RefSeq" id="WP_034635546.1">
    <property type="nucleotide sequence ID" value="NZ_CBCSJC010000002.1"/>
</dbReference>
<evidence type="ECO:0000259" key="1">
    <source>
        <dbReference type="Pfam" id="PF00535"/>
    </source>
</evidence>
<keyword evidence="3" id="KW-1185">Reference proteome</keyword>
<dbReference type="eggNOG" id="COG1216">
    <property type="taxonomic scope" value="Bacteria"/>
</dbReference>
<dbReference type="EMBL" id="JOTN01000001">
    <property type="protein sequence ID" value="KEK21547.1"/>
    <property type="molecule type" value="Genomic_DNA"/>
</dbReference>
<evidence type="ECO:0000313" key="3">
    <source>
        <dbReference type="Proteomes" id="UP000027822"/>
    </source>
</evidence>
<sequence>MKFSLIMATCGRRDDILDLLNSLEKQTYKNFELIVVDQNDTPISDLFEDYKEKFAINYIYTPIKGLSRARNTGLKVADGDYIAFPDDDCIYEANVLETIATTFQNNKDIQFISTNTTNIEGTGSLVHAPETDITLNNKYGFMGPSFTLFFTKQFVQTVGTFDEDLGVGSGTIYGAGEETDFVLRGMKEGYIGIFKKDLFVYHPVKEEIINEQSLNRAISYAGGFGRVIRLHYGFPYFLRAVAAATFRTIQNISNDKRKFHANRLKGIVRGYMK</sequence>
<dbReference type="Proteomes" id="UP000027822">
    <property type="component" value="Unassembled WGS sequence"/>
</dbReference>
<accession>A0A073K530</accession>
<dbReference type="Pfam" id="PF00535">
    <property type="entry name" value="Glycos_transf_2"/>
    <property type="match status" value="1"/>
</dbReference>